<evidence type="ECO:0000313" key="2">
    <source>
        <dbReference type="EMBL" id="MFD0727374.1"/>
    </source>
</evidence>
<comment type="caution">
    <text evidence="2">The sequence shown here is derived from an EMBL/GenBank/DDBJ whole genome shotgun (WGS) entry which is preliminary data.</text>
</comment>
<dbReference type="EMBL" id="JBHTIF010000005">
    <property type="protein sequence ID" value="MFD0727374.1"/>
    <property type="molecule type" value="Genomic_DNA"/>
</dbReference>
<keyword evidence="1" id="KW-0472">Membrane</keyword>
<keyword evidence="1" id="KW-1133">Transmembrane helix</keyword>
<protein>
    <submittedName>
        <fullName evidence="2">Uncharacterized protein</fullName>
    </submittedName>
</protein>
<gene>
    <name evidence="2" type="ORF">ACFQ0E_17400</name>
</gene>
<feature type="transmembrane region" description="Helical" evidence="1">
    <location>
        <begin position="6"/>
        <end position="26"/>
    </location>
</feature>
<keyword evidence="3" id="KW-1185">Reference proteome</keyword>
<evidence type="ECO:0000256" key="1">
    <source>
        <dbReference type="SAM" id="Phobius"/>
    </source>
</evidence>
<evidence type="ECO:0000313" key="3">
    <source>
        <dbReference type="Proteomes" id="UP001597110"/>
    </source>
</evidence>
<proteinExistence type="predicted"/>
<organism evidence="2 3">
    <name type="scientific">Lysobacter brunescens</name>
    <dbReference type="NCBI Taxonomy" id="262323"/>
    <lineage>
        <taxon>Bacteria</taxon>
        <taxon>Pseudomonadati</taxon>
        <taxon>Pseudomonadota</taxon>
        <taxon>Gammaproteobacteria</taxon>
        <taxon>Lysobacterales</taxon>
        <taxon>Lysobacteraceae</taxon>
        <taxon>Lysobacter</taxon>
    </lineage>
</organism>
<dbReference type="RefSeq" id="WP_386826002.1">
    <property type="nucleotide sequence ID" value="NZ_JBHTIF010000005.1"/>
</dbReference>
<keyword evidence="1" id="KW-0812">Transmembrane</keyword>
<accession>A0ABW2YGN8</accession>
<name>A0ABW2YGN8_9GAMM</name>
<sequence>MTAFSFPVVSAVFTIVIVGGLGLIWWMSRRTDPRQRAVTELLDAADALESRLRTARAEIESITGGEDETVRTALQEMLRQRLWLQQHGSTASLRKLQDMRASLDQARNRIDQQLTLVQQARGPQT</sequence>
<reference evidence="3" key="1">
    <citation type="journal article" date="2019" name="Int. J. Syst. Evol. Microbiol.">
        <title>The Global Catalogue of Microorganisms (GCM) 10K type strain sequencing project: providing services to taxonomists for standard genome sequencing and annotation.</title>
        <authorList>
            <consortium name="The Broad Institute Genomics Platform"/>
            <consortium name="The Broad Institute Genome Sequencing Center for Infectious Disease"/>
            <person name="Wu L."/>
            <person name="Ma J."/>
        </authorList>
    </citation>
    <scope>NUCLEOTIDE SEQUENCE [LARGE SCALE GENOMIC DNA]</scope>
    <source>
        <strain evidence="3">CCUG 55585</strain>
    </source>
</reference>
<dbReference type="Proteomes" id="UP001597110">
    <property type="component" value="Unassembled WGS sequence"/>
</dbReference>